<dbReference type="PANTHER" id="PTHR34295">
    <property type="entry name" value="BIOTIN TRANSPORTER BIOY"/>
    <property type="match status" value="1"/>
</dbReference>
<dbReference type="AlphaFoldDB" id="A0A9D1K065"/>
<comment type="caution">
    <text evidence="4">The sequence shown here is derived from an EMBL/GenBank/DDBJ whole genome shotgun (WGS) entry which is preliminary data.</text>
</comment>
<keyword evidence="2 3" id="KW-0472">Membrane</keyword>
<evidence type="ECO:0000313" key="5">
    <source>
        <dbReference type="Proteomes" id="UP000824002"/>
    </source>
</evidence>
<keyword evidence="2" id="KW-1003">Cell membrane</keyword>
<feature type="transmembrane region" description="Helical" evidence="3">
    <location>
        <begin position="154"/>
        <end position="176"/>
    </location>
</feature>
<dbReference type="GO" id="GO:0015225">
    <property type="term" value="F:biotin transmembrane transporter activity"/>
    <property type="evidence" value="ECO:0007669"/>
    <property type="project" value="UniProtKB-UniRule"/>
</dbReference>
<reference evidence="4" key="2">
    <citation type="journal article" date="2021" name="PeerJ">
        <title>Extensive microbial diversity within the chicken gut microbiome revealed by metagenomics and culture.</title>
        <authorList>
            <person name="Gilroy R."/>
            <person name="Ravi A."/>
            <person name="Getino M."/>
            <person name="Pursley I."/>
            <person name="Horton D.L."/>
            <person name="Alikhan N.F."/>
            <person name="Baker D."/>
            <person name="Gharbi K."/>
            <person name="Hall N."/>
            <person name="Watson M."/>
            <person name="Adriaenssens E.M."/>
            <person name="Foster-Nyarko E."/>
            <person name="Jarju S."/>
            <person name="Secka A."/>
            <person name="Antonio M."/>
            <person name="Oren A."/>
            <person name="Chaudhuri R.R."/>
            <person name="La Ragione R."/>
            <person name="Hildebrand F."/>
            <person name="Pallen M.J."/>
        </authorList>
    </citation>
    <scope>NUCLEOTIDE SEQUENCE</scope>
    <source>
        <strain evidence="4">CHK199-13235</strain>
    </source>
</reference>
<evidence type="ECO:0000256" key="2">
    <source>
        <dbReference type="PIRNR" id="PIRNR016661"/>
    </source>
</evidence>
<sequence length="186" mass="19535">MESNCKRAAPNKIRDMAYIGVFAAIIAVCSWISIPASVPFTLQTMGVFLAVGLLGGRRGVLAVLTYILLGAVGLPVFAGFSGGAGVLLGTTGGYILGFLFSALLMWGMEKALGRSKTALAISMAAGLLVCYAFGTAWFMIVYARTSGAVGLTTVLGWCVIPFVIPDLIKIAVALLLTNRLRKALPW</sequence>
<name>A0A9D1K065_9FIRM</name>
<evidence type="ECO:0000256" key="1">
    <source>
        <dbReference type="ARBA" id="ARBA00010692"/>
    </source>
</evidence>
<gene>
    <name evidence="4" type="ORF">IAB51_02710</name>
</gene>
<comment type="subcellular location">
    <subcellularLocation>
        <location evidence="2">Cell membrane</location>
        <topology evidence="2">Multi-pass membrane protein</topology>
    </subcellularLocation>
</comment>
<dbReference type="Gene3D" id="1.10.1760.20">
    <property type="match status" value="1"/>
</dbReference>
<dbReference type="PANTHER" id="PTHR34295:SF1">
    <property type="entry name" value="BIOTIN TRANSPORTER BIOY"/>
    <property type="match status" value="1"/>
</dbReference>
<dbReference type="EMBL" id="DVJP01000022">
    <property type="protein sequence ID" value="HIS75698.1"/>
    <property type="molecule type" value="Genomic_DNA"/>
</dbReference>
<dbReference type="Proteomes" id="UP000824002">
    <property type="component" value="Unassembled WGS sequence"/>
</dbReference>
<feature type="transmembrane region" description="Helical" evidence="3">
    <location>
        <begin position="118"/>
        <end position="142"/>
    </location>
</feature>
<reference evidence="4" key="1">
    <citation type="submission" date="2020-10" db="EMBL/GenBank/DDBJ databases">
        <authorList>
            <person name="Gilroy R."/>
        </authorList>
    </citation>
    <scope>NUCLEOTIDE SEQUENCE</scope>
    <source>
        <strain evidence="4">CHK199-13235</strain>
    </source>
</reference>
<organism evidence="4 5">
    <name type="scientific">Candidatus Merdivicinus excrementipullorum</name>
    <dbReference type="NCBI Taxonomy" id="2840867"/>
    <lineage>
        <taxon>Bacteria</taxon>
        <taxon>Bacillati</taxon>
        <taxon>Bacillota</taxon>
        <taxon>Clostridia</taxon>
        <taxon>Eubacteriales</taxon>
        <taxon>Oscillospiraceae</taxon>
        <taxon>Oscillospiraceae incertae sedis</taxon>
        <taxon>Candidatus Merdivicinus</taxon>
    </lineage>
</organism>
<evidence type="ECO:0000313" key="4">
    <source>
        <dbReference type="EMBL" id="HIS75698.1"/>
    </source>
</evidence>
<evidence type="ECO:0000256" key="3">
    <source>
        <dbReference type="SAM" id="Phobius"/>
    </source>
</evidence>
<keyword evidence="3" id="KW-0812">Transmembrane</keyword>
<keyword evidence="2" id="KW-0813">Transport</keyword>
<proteinExistence type="inferred from homology"/>
<dbReference type="PIRSF" id="PIRSF016661">
    <property type="entry name" value="BioY"/>
    <property type="match status" value="1"/>
</dbReference>
<feature type="transmembrane region" description="Helical" evidence="3">
    <location>
        <begin position="63"/>
        <end position="80"/>
    </location>
</feature>
<comment type="similarity">
    <text evidence="1 2">Belongs to the BioY family.</text>
</comment>
<keyword evidence="3" id="KW-1133">Transmembrane helix</keyword>
<feature type="transmembrane region" description="Helical" evidence="3">
    <location>
        <begin position="86"/>
        <end position="106"/>
    </location>
</feature>
<dbReference type="InterPro" id="IPR003784">
    <property type="entry name" value="BioY"/>
</dbReference>
<dbReference type="GO" id="GO:0005886">
    <property type="term" value="C:plasma membrane"/>
    <property type="evidence" value="ECO:0007669"/>
    <property type="project" value="UniProtKB-SubCell"/>
</dbReference>
<feature type="transmembrane region" description="Helical" evidence="3">
    <location>
        <begin position="16"/>
        <end position="34"/>
    </location>
</feature>
<protein>
    <recommendedName>
        <fullName evidence="2">Biotin transporter</fullName>
    </recommendedName>
</protein>
<dbReference type="Pfam" id="PF02632">
    <property type="entry name" value="BioY"/>
    <property type="match status" value="1"/>
</dbReference>
<accession>A0A9D1K065</accession>